<gene>
    <name evidence="5" type="primary">LOC108670880</name>
</gene>
<evidence type="ECO:0000313" key="4">
    <source>
        <dbReference type="Proteomes" id="UP000694843"/>
    </source>
</evidence>
<evidence type="ECO:0000256" key="1">
    <source>
        <dbReference type="SAM" id="MobiDB-lite"/>
    </source>
</evidence>
<feature type="compositionally biased region" description="Low complexity" evidence="1">
    <location>
        <begin position="227"/>
        <end position="251"/>
    </location>
</feature>
<feature type="chain" id="PRO_5037846421" evidence="3">
    <location>
        <begin position="32"/>
        <end position="673"/>
    </location>
</feature>
<feature type="signal peptide" evidence="3">
    <location>
        <begin position="1"/>
        <end position="31"/>
    </location>
</feature>
<dbReference type="OrthoDB" id="10029809at2759"/>
<proteinExistence type="predicted"/>
<evidence type="ECO:0000256" key="3">
    <source>
        <dbReference type="SAM" id="SignalP"/>
    </source>
</evidence>
<dbReference type="AlphaFoldDB" id="A0A979FFK5"/>
<reference evidence="5" key="1">
    <citation type="submission" date="2025-08" db="UniProtKB">
        <authorList>
            <consortium name="RefSeq"/>
        </authorList>
    </citation>
    <scope>IDENTIFICATION</scope>
    <source>
        <tissue evidence="5">Whole organism</tissue>
    </source>
</reference>
<organism evidence="4 5">
    <name type="scientific">Hyalella azteca</name>
    <name type="common">Amphipod</name>
    <dbReference type="NCBI Taxonomy" id="294128"/>
    <lineage>
        <taxon>Eukaryota</taxon>
        <taxon>Metazoa</taxon>
        <taxon>Ecdysozoa</taxon>
        <taxon>Arthropoda</taxon>
        <taxon>Crustacea</taxon>
        <taxon>Multicrustacea</taxon>
        <taxon>Malacostraca</taxon>
        <taxon>Eumalacostraca</taxon>
        <taxon>Peracarida</taxon>
        <taxon>Amphipoda</taxon>
        <taxon>Senticaudata</taxon>
        <taxon>Talitrida</taxon>
        <taxon>Talitroidea</taxon>
        <taxon>Hyalellidae</taxon>
        <taxon>Hyalella</taxon>
    </lineage>
</organism>
<keyword evidence="2" id="KW-0472">Membrane</keyword>
<keyword evidence="2" id="KW-0812">Transmembrane</keyword>
<feature type="transmembrane region" description="Helical" evidence="2">
    <location>
        <begin position="472"/>
        <end position="494"/>
    </location>
</feature>
<feature type="region of interest" description="Disordered" evidence="1">
    <location>
        <begin position="227"/>
        <end position="253"/>
    </location>
</feature>
<keyword evidence="4" id="KW-1185">Reference proteome</keyword>
<keyword evidence="2" id="KW-1133">Transmembrane helix</keyword>
<protein>
    <submittedName>
        <fullName evidence="5">Uncharacterized protein LOC108670880 isoform X1</fullName>
    </submittedName>
</protein>
<dbReference type="Proteomes" id="UP000694843">
    <property type="component" value="Unplaced"/>
</dbReference>
<accession>A0A979FFK5</accession>
<dbReference type="GeneID" id="108670880"/>
<evidence type="ECO:0000313" key="5">
    <source>
        <dbReference type="RefSeq" id="XP_047735693.1"/>
    </source>
</evidence>
<keyword evidence="3" id="KW-0732">Signal</keyword>
<evidence type="ECO:0000256" key="2">
    <source>
        <dbReference type="SAM" id="Phobius"/>
    </source>
</evidence>
<sequence>MCICVRKMFSSASSLPIILLLLSSYKASVISAEIVETNQTFSSADYNSTATLSTDGDNLHYHLYENTKEINSEVEQHHGRSRRQALRDCGPDRSILLNGNKFQTGQTSIDLQILLTNRFSLRVDLNLYDTGFFTSGEDGFSIDVSSENFGIYPQYEYSSMQKWVHVKVSALNHNGYWRLQVLANGKTRLQDSNEKIYKNIFQNMVLELYPNSLWYIGAETHRCTTTTSTTTTTESATLSSSTTYPSTSRTTPAKLTAVPSTTQTWLAIIPIETTSTLEPELPTTVSEIPIGDGELNTIVNPKDSANSSSIDFALNNISAPSFNDPEFNFNLKNTSQPNILTDAFMALPPELISSTLSLRISFETPPPEVNLDDDLRNMSTSTITTETITVTARSLNDSSSAIPSFSLNPENTVEQNSVFPGVIALEVISTLSPGDIHIPISESSLPEEAVNQTFAQVAGEEQGGSAFAEKSFMVLVLATCLTVAALISVGVIIYKCTRKGGSLWSIPSQRTDKIEGTKCELLAVSSCRISNDGHPGKKVPHEYLGPSMAMAQHEQHVERVSTEPQAVCAAPDLNCINQTQETPIGRTLSCTTKNEDDVHESGKCCFEETNVTSRSGKSEVPARNVSMPADVGSFESNVSKENVLPQERGGFTNRSDVRIEVDDSHMQVRFSFK</sequence>
<name>A0A979FFK5_HYAAZ</name>
<dbReference type="RefSeq" id="XP_047735693.1">
    <property type="nucleotide sequence ID" value="XM_047879737.1"/>
</dbReference>